<evidence type="ECO:0000256" key="3">
    <source>
        <dbReference type="ARBA" id="ARBA00022692"/>
    </source>
</evidence>
<evidence type="ECO:0008006" key="10">
    <source>
        <dbReference type="Google" id="ProtNLM"/>
    </source>
</evidence>
<feature type="transmembrane region" description="Helical" evidence="7">
    <location>
        <begin position="577"/>
        <end position="610"/>
    </location>
</feature>
<evidence type="ECO:0000256" key="4">
    <source>
        <dbReference type="ARBA" id="ARBA00022989"/>
    </source>
</evidence>
<feature type="transmembrane region" description="Helical" evidence="7">
    <location>
        <begin position="701"/>
        <end position="723"/>
    </location>
</feature>
<dbReference type="GO" id="GO:0016020">
    <property type="term" value="C:membrane"/>
    <property type="evidence" value="ECO:0007669"/>
    <property type="project" value="UniProtKB-SubCell"/>
</dbReference>
<keyword evidence="3 7" id="KW-0812">Transmembrane</keyword>
<evidence type="ECO:0000256" key="5">
    <source>
        <dbReference type="ARBA" id="ARBA00023136"/>
    </source>
</evidence>
<dbReference type="InterPro" id="IPR002781">
    <property type="entry name" value="TM_pro_TauE-like"/>
</dbReference>
<feature type="transmembrane region" description="Helical" evidence="7">
    <location>
        <begin position="180"/>
        <end position="213"/>
    </location>
</feature>
<feature type="region of interest" description="Disordered" evidence="6">
    <location>
        <begin position="637"/>
        <end position="659"/>
    </location>
</feature>
<name>A0AAV0M4L3_9ROSI</name>
<keyword evidence="5 7" id="KW-0472">Membrane</keyword>
<evidence type="ECO:0000313" key="8">
    <source>
        <dbReference type="EMBL" id="CAI0441305.1"/>
    </source>
</evidence>
<evidence type="ECO:0000313" key="9">
    <source>
        <dbReference type="Proteomes" id="UP001154282"/>
    </source>
</evidence>
<feature type="transmembrane region" description="Helical" evidence="7">
    <location>
        <begin position="100"/>
        <end position="133"/>
    </location>
</feature>
<dbReference type="Pfam" id="PF01925">
    <property type="entry name" value="TauE"/>
    <property type="match status" value="3"/>
</dbReference>
<organism evidence="8 9">
    <name type="scientific">Linum tenue</name>
    <dbReference type="NCBI Taxonomy" id="586396"/>
    <lineage>
        <taxon>Eukaryota</taxon>
        <taxon>Viridiplantae</taxon>
        <taxon>Streptophyta</taxon>
        <taxon>Embryophyta</taxon>
        <taxon>Tracheophyta</taxon>
        <taxon>Spermatophyta</taxon>
        <taxon>Magnoliopsida</taxon>
        <taxon>eudicotyledons</taxon>
        <taxon>Gunneridae</taxon>
        <taxon>Pentapetalae</taxon>
        <taxon>rosids</taxon>
        <taxon>fabids</taxon>
        <taxon>Malpighiales</taxon>
        <taxon>Linaceae</taxon>
        <taxon>Linum</taxon>
    </lineage>
</organism>
<feature type="transmembrane region" description="Helical" evidence="7">
    <location>
        <begin position="812"/>
        <end position="831"/>
    </location>
</feature>
<dbReference type="Proteomes" id="UP001154282">
    <property type="component" value="Unassembled WGS sequence"/>
</dbReference>
<gene>
    <name evidence="8" type="ORF">LITE_LOCUS26824</name>
</gene>
<feature type="transmembrane region" description="Helical" evidence="7">
    <location>
        <begin position="386"/>
        <end position="409"/>
    </location>
</feature>
<feature type="transmembrane region" description="Helical" evidence="7">
    <location>
        <begin position="292"/>
        <end position="315"/>
    </location>
</feature>
<dbReference type="GO" id="GO:0016567">
    <property type="term" value="P:protein ubiquitination"/>
    <property type="evidence" value="ECO:0007669"/>
    <property type="project" value="TreeGrafter"/>
</dbReference>
<comment type="caution">
    <text evidence="8">The sequence shown here is derived from an EMBL/GenBank/DDBJ whole genome shotgun (WGS) entry which is preliminary data.</text>
</comment>
<evidence type="ECO:0000256" key="7">
    <source>
        <dbReference type="SAM" id="Phobius"/>
    </source>
</evidence>
<comment type="similarity">
    <text evidence="2">Belongs to the 4-toluene sulfonate uptake permease (TSUP) (TC 2.A.102) family.</text>
</comment>
<evidence type="ECO:0000256" key="6">
    <source>
        <dbReference type="SAM" id="MobiDB-lite"/>
    </source>
</evidence>
<reference evidence="8" key="1">
    <citation type="submission" date="2022-08" db="EMBL/GenBank/DDBJ databases">
        <authorList>
            <person name="Gutierrez-Valencia J."/>
        </authorList>
    </citation>
    <scope>NUCLEOTIDE SEQUENCE</scope>
</reference>
<protein>
    <recommendedName>
        <fullName evidence="10">Sulfite exporter TauE/SafE family protein</fullName>
    </recommendedName>
</protein>
<evidence type="ECO:0000256" key="2">
    <source>
        <dbReference type="ARBA" id="ARBA00009142"/>
    </source>
</evidence>
<dbReference type="PANTHER" id="PTHR14255:SF1">
    <property type="entry name" value="SULFITE EXPORTER TAUE_SAFE FAMILY PROTEIN 3"/>
    <property type="match status" value="1"/>
</dbReference>
<feature type="transmembrane region" description="Helical" evidence="7">
    <location>
        <begin position="843"/>
        <end position="864"/>
    </location>
</feature>
<evidence type="ECO:0000256" key="1">
    <source>
        <dbReference type="ARBA" id="ARBA00004141"/>
    </source>
</evidence>
<dbReference type="PANTHER" id="PTHR14255">
    <property type="entry name" value="CEREBLON"/>
    <property type="match status" value="1"/>
</dbReference>
<keyword evidence="4 7" id="KW-1133">Transmembrane helix</keyword>
<dbReference type="GO" id="GO:0031464">
    <property type="term" value="C:Cul4A-RING E3 ubiquitin ligase complex"/>
    <property type="evidence" value="ECO:0007669"/>
    <property type="project" value="TreeGrafter"/>
</dbReference>
<dbReference type="EMBL" id="CAMGYJ010000007">
    <property type="protein sequence ID" value="CAI0441305.1"/>
    <property type="molecule type" value="Genomic_DNA"/>
</dbReference>
<feature type="transmembrane region" description="Helical" evidence="7">
    <location>
        <begin position="744"/>
        <end position="773"/>
    </location>
</feature>
<comment type="subcellular location">
    <subcellularLocation>
        <location evidence="1">Membrane</location>
        <topology evidence="1">Multi-pass membrane protein</topology>
    </subcellularLocation>
</comment>
<feature type="transmembrane region" description="Helical" evidence="7">
    <location>
        <begin position="17"/>
        <end position="36"/>
    </location>
</feature>
<feature type="transmembrane region" description="Helical" evidence="7">
    <location>
        <begin position="355"/>
        <end position="374"/>
    </location>
</feature>
<feature type="transmembrane region" description="Helical" evidence="7">
    <location>
        <begin position="785"/>
        <end position="805"/>
    </location>
</feature>
<feature type="transmembrane region" description="Helical" evidence="7">
    <location>
        <begin position="430"/>
        <end position="450"/>
    </location>
</feature>
<dbReference type="AlphaFoldDB" id="A0AAV0M4L3"/>
<sequence>MTAAAGLRDGRLRRRTTPAAVVIICVYCFLLPFGSAEGRLRLPAERVVQEMEDYHFLTDLTAAGDGYPANPPPVNKSFWQSERIGGYQHVWPEFRLGWKAVAAGIIGSLGAAFGSAGGVGGGGIFVPMLTLVVGFDPKSAAAISKCMIMGAAISTVYYNLRLRHPTIGHIPIIDYDLALLLQPTLMLGISLGVAFNVIFADWMVTILLIFLFIGDIEYKPLRGDPQNDIPKTESDTSTCSTSYWLLNFFQIPVAVGASGYHAVTLYKGHRVIASAGDEPGGTNLKLGQLLGYGAYGMLAGIVAGLLGVGGGSIMGPLFLELGVPPQVATATFAMLFSSSMSVVEYYLLDRFPVPYALYLMVVATMAAYVGQHVLRWVVSLLGRASIIIFILAAIVFGSAITLASLVARNSTTNFCPWNYPMAERGARRRILGSMSTVLLNLVFAVVFVSADRRFRLEETEEQNPVSGFLVKASDFFWENGRTGYQRVWPELEFGWQIVLGTTVGFLGAAFGSVGGVGGGGIFVPMLSLIVGFDPKSSTAISKCMIMGAAASTVYYNLRLRHPTLDMPIIDYDLALLIQPMLMLGISIGVTFNVIFADWMVTVLLIVLFVVTSSKAFLKGVETWKKETMMKKEAARRLESTGNGAGDNAYRPLPSGPRKGTNEAEAKNVCWKELGLLVFVWVAFLILQIAKNGMATCSANYWVLNLLQIPVSLGVSGYEAFSLYKGHRMIASKGDQGTNLQVHQLVTYCACGILAGVVGGLLGLGGGFIMGPLFLELGIPPQVSSATATFAMTFSSSMSVVEYYLLHRFPVPYAVYFFAVATVAAIVGQHVVKKLIIVLGRSSLIIFILAFTIFVSAISLGGVGISNMIGKIERQEYMGFENLCK</sequence>
<keyword evidence="9" id="KW-1185">Reference proteome</keyword>
<feature type="transmembrane region" description="Helical" evidence="7">
    <location>
        <begin position="673"/>
        <end position="689"/>
    </location>
</feature>
<feature type="transmembrane region" description="Helical" evidence="7">
    <location>
        <begin position="140"/>
        <end position="160"/>
    </location>
</feature>
<accession>A0AAV0M4L3</accession>
<feature type="transmembrane region" description="Helical" evidence="7">
    <location>
        <begin position="505"/>
        <end position="532"/>
    </location>
</feature>
<feature type="transmembrane region" description="Helical" evidence="7">
    <location>
        <begin position="327"/>
        <end position="348"/>
    </location>
</feature>
<proteinExistence type="inferred from homology"/>